<evidence type="ECO:0000256" key="2">
    <source>
        <dbReference type="ARBA" id="ARBA00022553"/>
    </source>
</evidence>
<dbReference type="PROSITE" id="PS50112">
    <property type="entry name" value="PAS"/>
    <property type="match status" value="1"/>
</dbReference>
<dbReference type="PANTHER" id="PTHR43156:SF2">
    <property type="entry name" value="STAGE II SPORULATION PROTEIN E"/>
    <property type="match status" value="1"/>
</dbReference>
<dbReference type="EC" id="3.1.3.16" evidence="1"/>
<reference evidence="17 18" key="2">
    <citation type="journal article" date="2016" name="Appl. Microbiol. Biotechnol.">
        <title>Exploiting the genome sequence of Streptomyces nodosus for enhanced antibiotic production.</title>
        <authorList>
            <person name="Sweeney P."/>
            <person name="Murphy C.D."/>
            <person name="Caffrey P."/>
        </authorList>
    </citation>
    <scope>NUCLEOTIDE SEQUENCE [LARGE SCALE GENOMIC DNA]</scope>
    <source>
        <strain evidence="17 18">ATCC 14899</strain>
    </source>
</reference>
<dbReference type="SUPFAM" id="SSF55785">
    <property type="entry name" value="PYP-like sensor domain (PAS domain)"/>
    <property type="match status" value="2"/>
</dbReference>
<proteinExistence type="predicted"/>
<evidence type="ECO:0000256" key="5">
    <source>
        <dbReference type="ARBA" id="ARBA00022741"/>
    </source>
</evidence>
<keyword evidence="11" id="KW-0464">Manganese</keyword>
<name>A0A0B5DEV3_9ACTN</name>
<dbReference type="STRING" id="40318.SNOD_02310"/>
<dbReference type="AlphaFoldDB" id="A0A0B5DEV3"/>
<comment type="catalytic activity">
    <reaction evidence="12">
        <text>O-phospho-L-seryl-[protein] + H2O = L-seryl-[protein] + phosphate</text>
        <dbReference type="Rhea" id="RHEA:20629"/>
        <dbReference type="Rhea" id="RHEA-COMP:9863"/>
        <dbReference type="Rhea" id="RHEA-COMP:11604"/>
        <dbReference type="ChEBI" id="CHEBI:15377"/>
        <dbReference type="ChEBI" id="CHEBI:29999"/>
        <dbReference type="ChEBI" id="CHEBI:43474"/>
        <dbReference type="ChEBI" id="CHEBI:83421"/>
        <dbReference type="EC" id="3.1.3.16"/>
    </reaction>
</comment>
<dbReference type="FunFam" id="3.60.40.10:FF:000005">
    <property type="entry name" value="Serine/threonine protein phosphatase"/>
    <property type="match status" value="1"/>
</dbReference>
<dbReference type="OrthoDB" id="118142at2"/>
<evidence type="ECO:0000256" key="8">
    <source>
        <dbReference type="ARBA" id="ARBA00022840"/>
    </source>
</evidence>
<dbReference type="InterPro" id="IPR052016">
    <property type="entry name" value="Bact_Sigma-Reg"/>
</dbReference>
<dbReference type="SUPFAM" id="SSF55781">
    <property type="entry name" value="GAF domain-like"/>
    <property type="match status" value="1"/>
</dbReference>
<evidence type="ECO:0000256" key="4">
    <source>
        <dbReference type="ARBA" id="ARBA00022723"/>
    </source>
</evidence>
<dbReference type="NCBIfam" id="TIGR00229">
    <property type="entry name" value="sensory_box"/>
    <property type="match status" value="1"/>
</dbReference>
<evidence type="ECO:0000313" key="18">
    <source>
        <dbReference type="Proteomes" id="UP000031526"/>
    </source>
</evidence>
<evidence type="ECO:0000256" key="14">
    <source>
        <dbReference type="ARBA" id="ARBA00075117"/>
    </source>
</evidence>
<evidence type="ECO:0000256" key="10">
    <source>
        <dbReference type="ARBA" id="ARBA00022912"/>
    </source>
</evidence>
<dbReference type="Proteomes" id="UP000031526">
    <property type="component" value="Chromosome"/>
</dbReference>
<dbReference type="Gene3D" id="3.30.450.20">
    <property type="entry name" value="PAS domain"/>
    <property type="match status" value="2"/>
</dbReference>
<evidence type="ECO:0000256" key="1">
    <source>
        <dbReference type="ARBA" id="ARBA00013081"/>
    </source>
</evidence>
<evidence type="ECO:0000256" key="12">
    <source>
        <dbReference type="ARBA" id="ARBA00047761"/>
    </source>
</evidence>
<feature type="domain" description="PAS" evidence="16">
    <location>
        <begin position="33"/>
        <end position="84"/>
    </location>
</feature>
<evidence type="ECO:0000256" key="6">
    <source>
        <dbReference type="ARBA" id="ARBA00022777"/>
    </source>
</evidence>
<gene>
    <name evidence="17" type="ORF">SNOD_02310</name>
</gene>
<dbReference type="InterPro" id="IPR036457">
    <property type="entry name" value="PPM-type-like_dom_sf"/>
</dbReference>
<dbReference type="GO" id="GO:0004722">
    <property type="term" value="F:protein serine/threonine phosphatase activity"/>
    <property type="evidence" value="ECO:0007669"/>
    <property type="project" value="UniProtKB-EC"/>
</dbReference>
<keyword evidence="4" id="KW-0479">Metal-binding</keyword>
<dbReference type="SMART" id="SM00091">
    <property type="entry name" value="PAS"/>
    <property type="match status" value="2"/>
</dbReference>
<dbReference type="InterPro" id="IPR035965">
    <property type="entry name" value="PAS-like_dom_sf"/>
</dbReference>
<dbReference type="GO" id="GO:0005524">
    <property type="term" value="F:ATP binding"/>
    <property type="evidence" value="ECO:0007669"/>
    <property type="project" value="UniProtKB-KW"/>
</dbReference>
<evidence type="ECO:0000256" key="3">
    <source>
        <dbReference type="ARBA" id="ARBA00022679"/>
    </source>
</evidence>
<keyword evidence="6" id="KW-0418">Kinase</keyword>
<dbReference type="InterPro" id="IPR029016">
    <property type="entry name" value="GAF-like_dom_sf"/>
</dbReference>
<dbReference type="InterPro" id="IPR003018">
    <property type="entry name" value="GAF"/>
</dbReference>
<keyword evidence="2" id="KW-0597">Phosphoprotein</keyword>
<dbReference type="Gene3D" id="3.60.40.10">
    <property type="entry name" value="PPM-type phosphatase domain"/>
    <property type="match status" value="1"/>
</dbReference>
<dbReference type="CDD" id="cd00130">
    <property type="entry name" value="PAS"/>
    <property type="match status" value="2"/>
</dbReference>
<evidence type="ECO:0000256" key="7">
    <source>
        <dbReference type="ARBA" id="ARBA00022801"/>
    </source>
</evidence>
<evidence type="ECO:0000259" key="16">
    <source>
        <dbReference type="PROSITE" id="PS50112"/>
    </source>
</evidence>
<keyword evidence="9" id="KW-0460">Magnesium</keyword>
<keyword evidence="8" id="KW-0067">ATP-binding</keyword>
<dbReference type="SMART" id="SM00065">
    <property type="entry name" value="GAF"/>
    <property type="match status" value="1"/>
</dbReference>
<dbReference type="Pfam" id="PF07228">
    <property type="entry name" value="SpoIIE"/>
    <property type="match status" value="1"/>
</dbReference>
<evidence type="ECO:0000256" key="9">
    <source>
        <dbReference type="ARBA" id="ARBA00022842"/>
    </source>
</evidence>
<keyword evidence="5" id="KW-0547">Nucleotide-binding</keyword>
<dbReference type="Pfam" id="PF01590">
    <property type="entry name" value="GAF"/>
    <property type="match status" value="1"/>
</dbReference>
<dbReference type="InterPro" id="IPR000014">
    <property type="entry name" value="PAS"/>
</dbReference>
<dbReference type="Pfam" id="PF08448">
    <property type="entry name" value="PAS_4"/>
    <property type="match status" value="1"/>
</dbReference>
<dbReference type="InterPro" id="IPR013656">
    <property type="entry name" value="PAS_4"/>
</dbReference>
<evidence type="ECO:0000256" key="11">
    <source>
        <dbReference type="ARBA" id="ARBA00023211"/>
    </source>
</evidence>
<dbReference type="GO" id="GO:0046872">
    <property type="term" value="F:metal ion binding"/>
    <property type="evidence" value="ECO:0007669"/>
    <property type="project" value="UniProtKB-KW"/>
</dbReference>
<keyword evidence="18" id="KW-1185">Reference proteome</keyword>
<keyword evidence="3" id="KW-0808">Transferase</keyword>
<dbReference type="HOGENOM" id="CLU_000445_43_3_11"/>
<dbReference type="PANTHER" id="PTHR43156">
    <property type="entry name" value="STAGE II SPORULATION PROTEIN E-RELATED"/>
    <property type="match status" value="1"/>
</dbReference>
<dbReference type="SMART" id="SM00331">
    <property type="entry name" value="PP2C_SIG"/>
    <property type="match status" value="1"/>
</dbReference>
<evidence type="ECO:0000256" key="13">
    <source>
        <dbReference type="ARBA" id="ARBA00056274"/>
    </source>
</evidence>
<dbReference type="FunFam" id="3.30.450.40:FF:000035">
    <property type="entry name" value="PAS sensor protein"/>
    <property type="match status" value="1"/>
</dbReference>
<dbReference type="GO" id="GO:0016301">
    <property type="term" value="F:kinase activity"/>
    <property type="evidence" value="ECO:0007669"/>
    <property type="project" value="UniProtKB-KW"/>
</dbReference>
<dbReference type="InterPro" id="IPR001932">
    <property type="entry name" value="PPM-type_phosphatase-like_dom"/>
</dbReference>
<accession>A0A0B5DEV3</accession>
<protein>
    <recommendedName>
        <fullName evidence="1">protein-serine/threonine phosphatase</fullName>
        <ecNumber evidence="1">3.1.3.16</ecNumber>
    </recommendedName>
    <alternativeName>
        <fullName evidence="15">Protein-serine/threonine phosphatase</fullName>
    </alternativeName>
    <alternativeName>
        <fullName evidence="14">Serine/threonine-protein kinase</fullName>
    </alternativeName>
</protein>
<evidence type="ECO:0000313" key="17">
    <source>
        <dbReference type="EMBL" id="AJE39011.1"/>
    </source>
</evidence>
<dbReference type="SUPFAM" id="SSF81606">
    <property type="entry name" value="PP2C-like"/>
    <property type="match status" value="1"/>
</dbReference>
<keyword evidence="10" id="KW-0904">Protein phosphatase</keyword>
<keyword evidence="7" id="KW-0378">Hydrolase</keyword>
<dbReference type="EMBL" id="CP009313">
    <property type="protein sequence ID" value="AJE39011.1"/>
    <property type="molecule type" value="Genomic_DNA"/>
</dbReference>
<organism evidence="17 18">
    <name type="scientific">Streptomyces nodosus</name>
    <dbReference type="NCBI Taxonomy" id="40318"/>
    <lineage>
        <taxon>Bacteria</taxon>
        <taxon>Bacillati</taxon>
        <taxon>Actinomycetota</taxon>
        <taxon>Actinomycetes</taxon>
        <taxon>Kitasatosporales</taxon>
        <taxon>Streptomycetaceae</taxon>
        <taxon>Streptomyces</taxon>
    </lineage>
</organism>
<dbReference type="RefSeq" id="WP_043437212.1">
    <property type="nucleotide sequence ID" value="NZ_CP009313.1"/>
</dbReference>
<evidence type="ECO:0000256" key="15">
    <source>
        <dbReference type="ARBA" id="ARBA00081350"/>
    </source>
</evidence>
<dbReference type="Gene3D" id="3.30.450.40">
    <property type="match status" value="1"/>
</dbReference>
<reference evidence="18" key="1">
    <citation type="submission" date="2014-09" db="EMBL/GenBank/DDBJ databases">
        <title>Sequence of the Streptomyces nodosus genome.</title>
        <authorList>
            <person name="Sweeney P."/>
            <person name="Stephens N."/>
            <person name="Murphy C."/>
            <person name="Caffrey P."/>
        </authorList>
    </citation>
    <scope>NUCLEOTIDE SEQUENCE [LARGE SCALE GENOMIC DNA]</scope>
    <source>
        <strain evidence="18">ATCC 14899</strain>
    </source>
</reference>
<comment type="function">
    <text evidence="13">Primarily acts as an independent SigF regulator that is sensitive to the osmosensory signal, mediating the cross talk of PknD with the SigF regulon. Possesses both phosphatase and kinase activities. The kinase domain functions as a classic anti-sigma factor-like kinase to phosphorylate the anti-anti-sigma factor domain at the canonical regulatory site, and the phosphatase domain antagonizes this activity.</text>
</comment>
<sequence>MRHSEVFSQGFDPARVHSGGLWPDELLVAGVRVDALGRIAHWDAAAEALLGYPASEVLGSRGEMLAPTSRFPRVESLMERITTGPATTGPCTARHRDGRPVELAAWTYRVPETPGAGGDVFAFLVAVSAVLEMRVSRALLDGLCGQSPIGLAAFDSDLRYLQVNTALEAINGVPEAEHLGKRLHEVLPDINCAEMETVMRRVLDTGESAVDFRVTGRTPATGLEDRVWSCSHFRLEDTRKRPFGVAISVVDITARVRAEQAAAESHRRLDLLNEAAASIGTTLDMRRTAQELADVALRGFADIATVDLMVTAADDAAATFGSDPAGGIAVRRLGKAPARGSPEADVLAPLGATLHYPPDAPYVQAIRRRDPFVVAEVDERAITASSCHTGAVRQLRELGVHSLLMVPLLARGKVLGATTFYRAAPARSFSPDDVALARDMASRAAVYLDNARLYTREHDTAVTLQRSLLPHRLAPPPGIEVAHCYRPASDINEVGGDWYDVVGMSGGRAALVVGDVMGHGITAAAVMGQLRSAVRTLARLALPPEQLLRELDAGMADLPGAPLATCTYAVCDPAAGSCSITRAGHPPPAVIHPDGTAELLELPAGAPLGVGGIDFVPIELPLPPGSILILYTDGLVEARCADLDQRLTQLRDVLTAHSTLPLDSLSRTVMNRLAPAPDDDVALLLARISPWEPYR</sequence>